<comment type="similarity">
    <text evidence="2 9">Belongs to the glycosyl hydrolase 7 (cellulase C) family.</text>
</comment>
<dbReference type="Pfam" id="PF00840">
    <property type="entry name" value="Glyco_hydro_7"/>
    <property type="match status" value="1"/>
</dbReference>
<keyword evidence="10" id="KW-0732">Signal</keyword>
<comment type="catalytic activity">
    <reaction evidence="1">
        <text>Endohydrolysis of (1-&gt;4)-beta-D-glucosidic linkages in cellulose, lichenin and cereal beta-D-glucans.</text>
        <dbReference type="EC" id="3.2.1.4"/>
    </reaction>
</comment>
<keyword evidence="5" id="KW-0325">Glycoprotein</keyword>
<protein>
    <recommendedName>
        <fullName evidence="9">Glucanase</fullName>
        <ecNumber evidence="9">3.2.1.-</ecNumber>
    </recommendedName>
</protein>
<reference evidence="11 12" key="1">
    <citation type="submission" date="2016-03" db="EMBL/GenBank/DDBJ databases">
        <title>Comparative genomics of Pseudogymnoascus destructans, the fungus causing white-nose syndrome of bats.</title>
        <authorList>
            <person name="Palmer J.M."/>
            <person name="Drees K.P."/>
            <person name="Foster J.T."/>
            <person name="Lindner D.L."/>
        </authorList>
    </citation>
    <scope>NUCLEOTIDE SEQUENCE [LARGE SCALE GENOMIC DNA]</scope>
    <source>
        <strain evidence="11 12">UAMH 10579</strain>
    </source>
</reference>
<organism evidence="11 12">
    <name type="scientific">Pseudogymnoascus verrucosus</name>
    <dbReference type="NCBI Taxonomy" id="342668"/>
    <lineage>
        <taxon>Eukaryota</taxon>
        <taxon>Fungi</taxon>
        <taxon>Dikarya</taxon>
        <taxon>Ascomycota</taxon>
        <taxon>Pezizomycotina</taxon>
        <taxon>Leotiomycetes</taxon>
        <taxon>Thelebolales</taxon>
        <taxon>Thelebolaceae</taxon>
        <taxon>Pseudogymnoascus</taxon>
    </lineage>
</organism>
<proteinExistence type="inferred from homology"/>
<evidence type="ECO:0000256" key="9">
    <source>
        <dbReference type="RuleBase" id="RU361164"/>
    </source>
</evidence>
<evidence type="ECO:0000256" key="2">
    <source>
        <dbReference type="ARBA" id="ARBA00006044"/>
    </source>
</evidence>
<dbReference type="InterPro" id="IPR001722">
    <property type="entry name" value="Glyco_hydro_7"/>
</dbReference>
<keyword evidence="6" id="KW-0119">Carbohydrate metabolism</keyword>
<keyword evidence="4 9" id="KW-0136">Cellulose degradation</keyword>
<dbReference type="Proteomes" id="UP000091956">
    <property type="component" value="Unassembled WGS sequence"/>
</dbReference>
<gene>
    <name evidence="11" type="ORF">VE01_04891</name>
</gene>
<dbReference type="InterPro" id="IPR037019">
    <property type="entry name" value="Glyco_hydro_7_sf"/>
</dbReference>
<evidence type="ECO:0000256" key="8">
    <source>
        <dbReference type="ARBA" id="ARBA00023326"/>
    </source>
</evidence>
<evidence type="ECO:0000256" key="3">
    <source>
        <dbReference type="ARBA" id="ARBA00022801"/>
    </source>
</evidence>
<accession>A0A1B8GMF3</accession>
<evidence type="ECO:0000256" key="10">
    <source>
        <dbReference type="SAM" id="SignalP"/>
    </source>
</evidence>
<dbReference type="AlphaFoldDB" id="A0A1B8GMF3"/>
<keyword evidence="8 9" id="KW-0624">Polysaccharide degradation</keyword>
<feature type="chain" id="PRO_5008608747" description="Glucanase" evidence="10">
    <location>
        <begin position="19"/>
        <end position="432"/>
    </location>
</feature>
<keyword evidence="12" id="KW-1185">Reference proteome</keyword>
<evidence type="ECO:0000313" key="12">
    <source>
        <dbReference type="Proteomes" id="UP000091956"/>
    </source>
</evidence>
<dbReference type="PRINTS" id="PR00734">
    <property type="entry name" value="GLHYDRLASE7"/>
</dbReference>
<evidence type="ECO:0000313" key="11">
    <source>
        <dbReference type="EMBL" id="OBT97023.1"/>
    </source>
</evidence>
<dbReference type="SUPFAM" id="SSF49899">
    <property type="entry name" value="Concanavalin A-like lectins/glucanases"/>
    <property type="match status" value="1"/>
</dbReference>
<sequence length="432" mass="46940">MVRNLPYAALLCIGLVAAQTPGKIPEKHPKLDTWECTKKHGCKKQESYIVIDQASHPNYQLHQPSLNCGNWGSAPNATVCPDEKTCAKNCIVEGIPDYSKVGVTTKGGNLYLKQLAKDGSSVSPRVYLLEKNQQEYEMLQLTGREFSFDVDTSKLPCGMNGALYLSEMDKKGGKSKLNPGGAAYGSGYCDAQCFTFPFVEGVGNIEGKGACCNEMDIWEANSRATSIAPHVCKHSGLYRCTGAECEFNGECDEWGCGFNPYALGNKNYYGPGLKVDTRRPYTVVTQFPAVKGKMTEIRRLYVQDGKVIQNAVVNIAGPPAQNFMNDNYCTNKPGSERYMELGGMGAMGGALSRGMVLIFSIWWDEGGFMQWLDGESSGSGPCDATEGDPKNIIKIQPDPAVTFSNVKWGEIDSTYTCSKGPAGPKGPRGISY</sequence>
<dbReference type="CDD" id="cd07999">
    <property type="entry name" value="GH7_CBH_EG"/>
    <property type="match status" value="1"/>
</dbReference>
<keyword evidence="3 9" id="KW-0378">Hydrolase</keyword>
<dbReference type="RefSeq" id="XP_018130756.1">
    <property type="nucleotide sequence ID" value="XM_018274357.2"/>
</dbReference>
<dbReference type="GO" id="GO:0030245">
    <property type="term" value="P:cellulose catabolic process"/>
    <property type="evidence" value="ECO:0007669"/>
    <property type="project" value="UniProtKB-KW"/>
</dbReference>
<name>A0A1B8GMF3_9PEZI</name>
<keyword evidence="7 9" id="KW-0326">Glycosidase</keyword>
<evidence type="ECO:0000256" key="5">
    <source>
        <dbReference type="ARBA" id="ARBA00023180"/>
    </source>
</evidence>
<evidence type="ECO:0000256" key="4">
    <source>
        <dbReference type="ARBA" id="ARBA00023001"/>
    </source>
</evidence>
<evidence type="ECO:0000256" key="1">
    <source>
        <dbReference type="ARBA" id="ARBA00000966"/>
    </source>
</evidence>
<dbReference type="PANTHER" id="PTHR33753">
    <property type="entry name" value="1,4-BETA-D-GLUCAN CELLOBIOHYDROLASE B"/>
    <property type="match status" value="1"/>
</dbReference>
<dbReference type="GO" id="GO:0008810">
    <property type="term" value="F:cellulase activity"/>
    <property type="evidence" value="ECO:0007669"/>
    <property type="project" value="UniProtKB-EC"/>
</dbReference>
<dbReference type="OrthoDB" id="412382at2759"/>
<dbReference type="GeneID" id="28838277"/>
<dbReference type="EC" id="3.2.1.-" evidence="9"/>
<dbReference type="Gene3D" id="2.70.100.10">
    <property type="entry name" value="Glycoside hydrolase, family 7, domain"/>
    <property type="match status" value="1"/>
</dbReference>
<reference evidence="12" key="2">
    <citation type="journal article" date="2018" name="Nat. Commun.">
        <title>Extreme sensitivity to ultraviolet light in the fungal pathogen causing white-nose syndrome of bats.</title>
        <authorList>
            <person name="Palmer J.M."/>
            <person name="Drees K.P."/>
            <person name="Foster J.T."/>
            <person name="Lindner D.L."/>
        </authorList>
    </citation>
    <scope>NUCLEOTIDE SEQUENCE [LARGE SCALE GENOMIC DNA]</scope>
    <source>
        <strain evidence="12">UAMH 10579</strain>
    </source>
</reference>
<feature type="signal peptide" evidence="10">
    <location>
        <begin position="1"/>
        <end position="18"/>
    </location>
</feature>
<dbReference type="PANTHER" id="PTHR33753:SF1">
    <property type="entry name" value="ENDO-BETA-1,4-GLUCANASE CELB"/>
    <property type="match status" value="1"/>
</dbReference>
<dbReference type="STRING" id="342668.A0A1B8GMF3"/>
<evidence type="ECO:0000256" key="7">
    <source>
        <dbReference type="ARBA" id="ARBA00023295"/>
    </source>
</evidence>
<dbReference type="InterPro" id="IPR013320">
    <property type="entry name" value="ConA-like_dom_sf"/>
</dbReference>
<evidence type="ECO:0000256" key="6">
    <source>
        <dbReference type="ARBA" id="ARBA00023277"/>
    </source>
</evidence>
<dbReference type="EMBL" id="KV460224">
    <property type="protein sequence ID" value="OBT97023.1"/>
    <property type="molecule type" value="Genomic_DNA"/>
</dbReference>